<keyword evidence="6 9" id="KW-1133">Transmembrane helix</keyword>
<dbReference type="Proteomes" id="UP001082703">
    <property type="component" value="Unassembled WGS sequence"/>
</dbReference>
<feature type="transmembrane region" description="Helical" evidence="9">
    <location>
        <begin position="273"/>
        <end position="293"/>
    </location>
</feature>
<sequence>MKFKAMDKKTIPGVFHNNTFIGLVLIAVMFLFGLTVNHNFLSPKSLENIFTNASLLAFASLGQTLVIISGGVDMSIASCISFGAVASALIMKGSNANIPQALLVLVITGLLVGVVNALGIIYANIAPLVMTLAVSNVLNVIQLIICNGSPTGSLAPAVGFLGKYKLVSVLSMITFLLIIAAIFVYFGLKHNNYAKQLFAVGNNRNAALLAGINVNKVIVITYIISAILGCLTGMLLLGYVNFPYINMGASYGMLTVAAVVIGGASFAGGKGNFLGTIIGSLVLVNLSNILVAIQLNDAVKNVINGLVLLMILVFYTREKAIRQ</sequence>
<feature type="transmembrane region" description="Helical" evidence="9">
    <location>
        <begin position="248"/>
        <end position="266"/>
    </location>
</feature>
<evidence type="ECO:0000256" key="2">
    <source>
        <dbReference type="ARBA" id="ARBA00022448"/>
    </source>
</evidence>
<dbReference type="CDD" id="cd06579">
    <property type="entry name" value="TM_PBP1_transp_AraH_like"/>
    <property type="match status" value="1"/>
</dbReference>
<feature type="transmembrane region" description="Helical" evidence="9">
    <location>
        <begin position="49"/>
        <end position="68"/>
    </location>
</feature>
<keyword evidence="7 9" id="KW-0472">Membrane</keyword>
<keyword evidence="5 9" id="KW-0812">Transmembrane</keyword>
<comment type="caution">
    <text evidence="10">The sequence shown here is derived from an EMBL/GenBank/DDBJ whole genome shotgun (WGS) entry which is preliminary data.</text>
</comment>
<proteinExistence type="predicted"/>
<organism evidence="10 11">
    <name type="scientific">Caproiciproducens galactitolivorans</name>
    <dbReference type="NCBI Taxonomy" id="642589"/>
    <lineage>
        <taxon>Bacteria</taxon>
        <taxon>Bacillati</taxon>
        <taxon>Bacillota</taxon>
        <taxon>Clostridia</taxon>
        <taxon>Eubacteriales</taxon>
        <taxon>Acutalibacteraceae</taxon>
        <taxon>Caproiciproducens</taxon>
    </lineage>
</organism>
<dbReference type="InterPro" id="IPR001851">
    <property type="entry name" value="ABC_transp_permease"/>
</dbReference>
<keyword evidence="2" id="KW-0813">Transport</keyword>
<feature type="transmembrane region" description="Helical" evidence="9">
    <location>
        <begin position="166"/>
        <end position="188"/>
    </location>
</feature>
<evidence type="ECO:0000256" key="7">
    <source>
        <dbReference type="ARBA" id="ARBA00023136"/>
    </source>
</evidence>
<evidence type="ECO:0000256" key="6">
    <source>
        <dbReference type="ARBA" id="ARBA00022989"/>
    </source>
</evidence>
<evidence type="ECO:0000313" key="10">
    <source>
        <dbReference type="EMBL" id="MCY1713124.1"/>
    </source>
</evidence>
<reference evidence="10 11" key="1">
    <citation type="submission" date="2022-11" db="EMBL/GenBank/DDBJ databases">
        <authorList>
            <person name="Caiyu Z."/>
        </authorList>
    </citation>
    <scope>NUCLEOTIDE SEQUENCE [LARGE SCALE GENOMIC DNA]</scope>
    <source>
        <strain evidence="10 11">YR-4</strain>
    </source>
</reference>
<evidence type="ECO:0000256" key="9">
    <source>
        <dbReference type="SAM" id="Phobius"/>
    </source>
</evidence>
<dbReference type="RefSeq" id="WP_268057123.1">
    <property type="nucleotide sequence ID" value="NZ_JAPOHA010000002.1"/>
</dbReference>
<comment type="subcellular location">
    <subcellularLocation>
        <location evidence="1">Cell membrane</location>
        <topology evidence="1">Multi-pass membrane protein</topology>
    </subcellularLocation>
</comment>
<dbReference type="Pfam" id="PF02653">
    <property type="entry name" value="BPD_transp_2"/>
    <property type="match status" value="1"/>
</dbReference>
<evidence type="ECO:0000256" key="1">
    <source>
        <dbReference type="ARBA" id="ARBA00004651"/>
    </source>
</evidence>
<feature type="transmembrane region" description="Helical" evidence="9">
    <location>
        <begin position="103"/>
        <end position="125"/>
    </location>
</feature>
<feature type="transmembrane region" description="Helical" evidence="9">
    <location>
        <begin position="217"/>
        <end position="242"/>
    </location>
</feature>
<protein>
    <recommendedName>
        <fullName evidence="8">Autoinducer 2 import system permease protein LsrD</fullName>
    </recommendedName>
</protein>
<evidence type="ECO:0000256" key="3">
    <source>
        <dbReference type="ARBA" id="ARBA00022475"/>
    </source>
</evidence>
<gene>
    <name evidence="10" type="ORF">OUY18_02495</name>
</gene>
<evidence type="ECO:0000256" key="8">
    <source>
        <dbReference type="ARBA" id="ARBA00039381"/>
    </source>
</evidence>
<evidence type="ECO:0000256" key="5">
    <source>
        <dbReference type="ARBA" id="ARBA00022692"/>
    </source>
</evidence>
<dbReference type="EMBL" id="JAPOHA010000002">
    <property type="protein sequence ID" value="MCY1713124.1"/>
    <property type="molecule type" value="Genomic_DNA"/>
</dbReference>
<feature type="transmembrane region" description="Helical" evidence="9">
    <location>
        <begin position="20"/>
        <end position="37"/>
    </location>
</feature>
<keyword evidence="11" id="KW-1185">Reference proteome</keyword>
<dbReference type="PANTHER" id="PTHR32196">
    <property type="entry name" value="ABC TRANSPORTER PERMEASE PROTEIN YPHD-RELATED-RELATED"/>
    <property type="match status" value="1"/>
</dbReference>
<keyword evidence="3" id="KW-1003">Cell membrane</keyword>
<keyword evidence="4" id="KW-0997">Cell inner membrane</keyword>
<dbReference type="PANTHER" id="PTHR32196:SF71">
    <property type="entry name" value="AUTOINDUCER 2 IMPORT SYSTEM PERMEASE PROTEIN LSRD"/>
    <property type="match status" value="1"/>
</dbReference>
<evidence type="ECO:0000256" key="4">
    <source>
        <dbReference type="ARBA" id="ARBA00022519"/>
    </source>
</evidence>
<feature type="transmembrane region" description="Helical" evidence="9">
    <location>
        <begin position="299"/>
        <end position="316"/>
    </location>
</feature>
<evidence type="ECO:0000313" key="11">
    <source>
        <dbReference type="Proteomes" id="UP001082703"/>
    </source>
</evidence>
<accession>A0ABT4BQG0</accession>
<name>A0ABT4BQG0_9FIRM</name>